<dbReference type="AlphaFoldDB" id="A0AAV7YSA7"/>
<evidence type="ECO:0000256" key="6">
    <source>
        <dbReference type="ARBA" id="ARBA00022989"/>
    </source>
</evidence>
<keyword evidence="6 11" id="KW-1133">Transmembrane helix</keyword>
<evidence type="ECO:0000256" key="9">
    <source>
        <dbReference type="PIRNR" id="PIRNR000439"/>
    </source>
</evidence>
<evidence type="ECO:0000256" key="11">
    <source>
        <dbReference type="SAM" id="Phobius"/>
    </source>
</evidence>
<dbReference type="GO" id="GO:0005789">
    <property type="term" value="C:endoplasmic reticulum membrane"/>
    <property type="evidence" value="ECO:0007669"/>
    <property type="project" value="UniProtKB-SubCell"/>
</dbReference>
<feature type="transmembrane region" description="Helical" evidence="11">
    <location>
        <begin position="118"/>
        <end position="142"/>
    </location>
</feature>
<evidence type="ECO:0000256" key="1">
    <source>
        <dbReference type="ARBA" id="ARBA00004477"/>
    </source>
</evidence>
<keyword evidence="8 9" id="KW-0012">Acyltransferase</keyword>
<feature type="transmembrane region" description="Helical" evidence="11">
    <location>
        <begin position="12"/>
        <end position="31"/>
    </location>
</feature>
<reference evidence="12" key="1">
    <citation type="submission" date="2022-08" db="EMBL/GenBank/DDBJ databases">
        <title>Novel sulphate-reducing endosymbionts in the free-living metamonad Anaeramoeba.</title>
        <authorList>
            <person name="Jerlstrom-Hultqvist J."/>
            <person name="Cepicka I."/>
            <person name="Gallot-Lavallee L."/>
            <person name="Salas-Leiva D."/>
            <person name="Curtis B.A."/>
            <person name="Zahonova K."/>
            <person name="Pipaliya S."/>
            <person name="Dacks J."/>
            <person name="Roger A.J."/>
        </authorList>
    </citation>
    <scope>NUCLEOTIDE SEQUENCE</scope>
    <source>
        <strain evidence="12">Busselton2</strain>
    </source>
</reference>
<dbReference type="Pfam" id="PF03062">
    <property type="entry name" value="MBOAT"/>
    <property type="match status" value="1"/>
</dbReference>
<feature type="transmembrane region" description="Helical" evidence="11">
    <location>
        <begin position="271"/>
        <end position="292"/>
    </location>
</feature>
<evidence type="ECO:0000256" key="8">
    <source>
        <dbReference type="ARBA" id="ARBA00023315"/>
    </source>
</evidence>
<comment type="caution">
    <text evidence="12">The sequence shown here is derived from an EMBL/GenBank/DDBJ whole genome shotgun (WGS) entry which is preliminary data.</text>
</comment>
<evidence type="ECO:0000256" key="7">
    <source>
        <dbReference type="ARBA" id="ARBA00023136"/>
    </source>
</evidence>
<dbReference type="InterPro" id="IPR014371">
    <property type="entry name" value="Oat_ACAT_DAG_ARE"/>
</dbReference>
<evidence type="ECO:0000256" key="4">
    <source>
        <dbReference type="ARBA" id="ARBA00022692"/>
    </source>
</evidence>
<gene>
    <name evidence="12" type="ORF">M0812_23334</name>
</gene>
<evidence type="ECO:0000313" key="13">
    <source>
        <dbReference type="Proteomes" id="UP001146793"/>
    </source>
</evidence>
<keyword evidence="5 9" id="KW-0256">Endoplasmic reticulum</keyword>
<feature type="transmembrane region" description="Helical" evidence="11">
    <location>
        <begin position="51"/>
        <end position="72"/>
    </location>
</feature>
<comment type="subcellular location">
    <subcellularLocation>
        <location evidence="1 9">Endoplasmic reticulum membrane</location>
        <topology evidence="1 9">Multi-pass membrane protein</topology>
    </subcellularLocation>
</comment>
<proteinExistence type="inferred from homology"/>
<protein>
    <recommendedName>
        <fullName evidence="9">O-acyltransferase</fullName>
    </recommendedName>
</protein>
<feature type="transmembrane region" description="Helical" evidence="11">
    <location>
        <begin position="223"/>
        <end position="241"/>
    </location>
</feature>
<feature type="transmembrane region" description="Helical" evidence="11">
    <location>
        <begin position="366"/>
        <end position="387"/>
    </location>
</feature>
<evidence type="ECO:0000256" key="5">
    <source>
        <dbReference type="ARBA" id="ARBA00022824"/>
    </source>
</evidence>
<dbReference type="GO" id="GO:0008374">
    <property type="term" value="F:O-acyltransferase activity"/>
    <property type="evidence" value="ECO:0007669"/>
    <property type="project" value="InterPro"/>
</dbReference>
<organism evidence="12 13">
    <name type="scientific">Anaeramoeba flamelloides</name>
    <dbReference type="NCBI Taxonomy" id="1746091"/>
    <lineage>
        <taxon>Eukaryota</taxon>
        <taxon>Metamonada</taxon>
        <taxon>Anaeramoebidae</taxon>
        <taxon>Anaeramoeba</taxon>
    </lineage>
</organism>
<sequence>MNKKNWKTFKIYKEGLVYFTISLISILYNSFYSKECYTIEEKMTLATIFRFLRNFDYVLVYCLLSLQLSFLVYKIKKWYLEERISVRIFLLCHGIVSFLLVLIPVLRPEEFKNPYSRAALALFNSTLFLKFHGYLISLVCPIENHKLKSERKEEKNKKMASKEEKDQISLQATLRTRQQFRKEVLRSTTFFNLISFLISPTLIYSHDQGKKRPKKKKIRIKFIFFQSLATLSVAILMYLILKIGFSSIFNITNVNFFHLPQIVKCIGAQSCLLWILVSLLFQFALTIVAEITGYEDRNFFGFWTNSTNLDEFWKTWNIPVHLWSLQYIYLPCRKYIHLSRMSSAFMVFAVSAFFHEYVMFVVSGKLIWIVFVIFLLQPLLIMIGYMLSKKVRILFVRFIMYSVMFITLPGIEASYIIIMIKKKLFE</sequence>
<dbReference type="PANTHER" id="PTHR10408">
    <property type="entry name" value="STEROL O-ACYLTRANSFERASE"/>
    <property type="match status" value="1"/>
</dbReference>
<feature type="transmembrane region" description="Helical" evidence="11">
    <location>
        <begin position="184"/>
        <end position="203"/>
    </location>
</feature>
<feature type="transmembrane region" description="Helical" evidence="11">
    <location>
        <begin position="399"/>
        <end position="420"/>
    </location>
</feature>
<keyword evidence="3 9" id="KW-0808">Transferase</keyword>
<accession>A0AAV7YSA7</accession>
<keyword evidence="4 11" id="KW-0812">Transmembrane</keyword>
<dbReference type="InterPro" id="IPR004299">
    <property type="entry name" value="MBOAT_fam"/>
</dbReference>
<name>A0AAV7YSA7_9EUKA</name>
<feature type="transmembrane region" description="Helical" evidence="11">
    <location>
        <begin position="342"/>
        <end position="360"/>
    </location>
</feature>
<feature type="transmembrane region" description="Helical" evidence="11">
    <location>
        <begin position="84"/>
        <end position="106"/>
    </location>
</feature>
<comment type="similarity">
    <text evidence="2 9">Belongs to the membrane-bound acyltransferase family. Sterol o-acyltransferase subfamily.</text>
</comment>
<keyword evidence="7 9" id="KW-0472">Membrane</keyword>
<dbReference type="PIRSF" id="PIRSF000439">
    <property type="entry name" value="Oat_ACAT_DAG_ARE"/>
    <property type="match status" value="1"/>
</dbReference>
<dbReference type="EMBL" id="JANTQA010000051">
    <property type="protein sequence ID" value="KAJ3430329.1"/>
    <property type="molecule type" value="Genomic_DNA"/>
</dbReference>
<dbReference type="Proteomes" id="UP001146793">
    <property type="component" value="Unassembled WGS sequence"/>
</dbReference>
<evidence type="ECO:0000256" key="3">
    <source>
        <dbReference type="ARBA" id="ARBA00022679"/>
    </source>
</evidence>
<evidence type="ECO:0000256" key="10">
    <source>
        <dbReference type="PIRSR" id="PIRSR000439-1"/>
    </source>
</evidence>
<feature type="active site" evidence="10">
    <location>
        <position position="355"/>
    </location>
</feature>
<evidence type="ECO:0000256" key="2">
    <source>
        <dbReference type="ARBA" id="ARBA00009010"/>
    </source>
</evidence>
<evidence type="ECO:0000313" key="12">
    <source>
        <dbReference type="EMBL" id="KAJ3430329.1"/>
    </source>
</evidence>